<dbReference type="Proteomes" id="UP001595075">
    <property type="component" value="Unassembled WGS sequence"/>
</dbReference>
<reference evidence="1 2" key="1">
    <citation type="journal article" date="2024" name="Commun. Biol.">
        <title>Comparative genomic analysis of thermophilic fungi reveals convergent evolutionary adaptations and gene losses.</title>
        <authorList>
            <person name="Steindorff A.S."/>
            <person name="Aguilar-Pontes M.V."/>
            <person name="Robinson A.J."/>
            <person name="Andreopoulos B."/>
            <person name="LaButti K."/>
            <person name="Kuo A."/>
            <person name="Mondo S."/>
            <person name="Riley R."/>
            <person name="Otillar R."/>
            <person name="Haridas S."/>
            <person name="Lipzen A."/>
            <person name="Grimwood J."/>
            <person name="Schmutz J."/>
            <person name="Clum A."/>
            <person name="Reid I.D."/>
            <person name="Moisan M.C."/>
            <person name="Butler G."/>
            <person name="Nguyen T.T.M."/>
            <person name="Dewar K."/>
            <person name="Conant G."/>
            <person name="Drula E."/>
            <person name="Henrissat B."/>
            <person name="Hansel C."/>
            <person name="Singer S."/>
            <person name="Hutchinson M.I."/>
            <person name="de Vries R.P."/>
            <person name="Natvig D.O."/>
            <person name="Powell A.J."/>
            <person name="Tsang A."/>
            <person name="Grigoriev I.V."/>
        </authorList>
    </citation>
    <scope>NUCLEOTIDE SEQUENCE [LARGE SCALE GENOMIC DNA]</scope>
    <source>
        <strain evidence="1 2">CBS 494.80</strain>
    </source>
</reference>
<organism evidence="1 2">
    <name type="scientific">Oculimacula yallundae</name>
    <dbReference type="NCBI Taxonomy" id="86028"/>
    <lineage>
        <taxon>Eukaryota</taxon>
        <taxon>Fungi</taxon>
        <taxon>Dikarya</taxon>
        <taxon>Ascomycota</taxon>
        <taxon>Pezizomycotina</taxon>
        <taxon>Leotiomycetes</taxon>
        <taxon>Helotiales</taxon>
        <taxon>Ploettnerulaceae</taxon>
        <taxon>Oculimacula</taxon>
    </lineage>
</organism>
<proteinExistence type="predicted"/>
<comment type="caution">
    <text evidence="1">The sequence shown here is derived from an EMBL/GenBank/DDBJ whole genome shotgun (WGS) entry which is preliminary data.</text>
</comment>
<gene>
    <name evidence="1" type="ORF">VTL71DRAFT_6570</name>
</gene>
<name>A0ABR4BXA8_9HELO</name>
<accession>A0ABR4BXA8</accession>
<evidence type="ECO:0000313" key="2">
    <source>
        <dbReference type="Proteomes" id="UP001595075"/>
    </source>
</evidence>
<protein>
    <submittedName>
        <fullName evidence="1">Uncharacterized protein</fullName>
    </submittedName>
</protein>
<evidence type="ECO:0000313" key="1">
    <source>
        <dbReference type="EMBL" id="KAL2062304.1"/>
    </source>
</evidence>
<dbReference type="EMBL" id="JAZHXI010000017">
    <property type="protein sequence ID" value="KAL2062304.1"/>
    <property type="molecule type" value="Genomic_DNA"/>
</dbReference>
<sequence length="177" mass="20737">MQIQCPETRIPYIYGFSFSNNRHYVHEEQMSFYIRLWQTFQRRIWNLLGLRILSPYIAHTTNIRPYCLRDTRMDQLANRPLPPATPKLENEGALRTTQKNETYICTEPFVSDMLALHEDTLLDDPKRGSLLECRSKMAAGLFSEYCHVITLINIDERGRSICSLLICIRAAFSWMSI</sequence>
<keyword evidence="2" id="KW-1185">Reference proteome</keyword>